<dbReference type="AlphaFoldDB" id="A0A9D4XX72"/>
<reference evidence="2 3" key="1">
    <citation type="journal article" date="2022" name="Nat. Genet.">
        <title>Improved pea reference genome and pan-genome highlight genomic features and evolutionary characteristics.</title>
        <authorList>
            <person name="Yang T."/>
            <person name="Liu R."/>
            <person name="Luo Y."/>
            <person name="Hu S."/>
            <person name="Wang D."/>
            <person name="Wang C."/>
            <person name="Pandey M.K."/>
            <person name="Ge S."/>
            <person name="Xu Q."/>
            <person name="Li N."/>
            <person name="Li G."/>
            <person name="Huang Y."/>
            <person name="Saxena R.K."/>
            <person name="Ji Y."/>
            <person name="Li M."/>
            <person name="Yan X."/>
            <person name="He Y."/>
            <person name="Liu Y."/>
            <person name="Wang X."/>
            <person name="Xiang C."/>
            <person name="Varshney R.K."/>
            <person name="Ding H."/>
            <person name="Gao S."/>
            <person name="Zong X."/>
        </authorList>
    </citation>
    <scope>NUCLEOTIDE SEQUENCE [LARGE SCALE GENOMIC DNA]</scope>
    <source>
        <strain evidence="2 3">cv. Zhongwan 6</strain>
    </source>
</reference>
<dbReference type="Gene3D" id="4.10.60.10">
    <property type="entry name" value="Zinc finger, CCHC-type"/>
    <property type="match status" value="1"/>
</dbReference>
<evidence type="ECO:0000256" key="1">
    <source>
        <dbReference type="SAM" id="MobiDB-lite"/>
    </source>
</evidence>
<accession>A0A9D4XX72</accession>
<organism evidence="2 3">
    <name type="scientific">Pisum sativum</name>
    <name type="common">Garden pea</name>
    <name type="synonym">Lathyrus oleraceus</name>
    <dbReference type="NCBI Taxonomy" id="3888"/>
    <lineage>
        <taxon>Eukaryota</taxon>
        <taxon>Viridiplantae</taxon>
        <taxon>Streptophyta</taxon>
        <taxon>Embryophyta</taxon>
        <taxon>Tracheophyta</taxon>
        <taxon>Spermatophyta</taxon>
        <taxon>Magnoliopsida</taxon>
        <taxon>eudicotyledons</taxon>
        <taxon>Gunneridae</taxon>
        <taxon>Pentapetalae</taxon>
        <taxon>rosids</taxon>
        <taxon>fabids</taxon>
        <taxon>Fabales</taxon>
        <taxon>Fabaceae</taxon>
        <taxon>Papilionoideae</taxon>
        <taxon>50 kb inversion clade</taxon>
        <taxon>NPAAA clade</taxon>
        <taxon>Hologalegina</taxon>
        <taxon>IRL clade</taxon>
        <taxon>Fabeae</taxon>
        <taxon>Lathyrus</taxon>
    </lineage>
</organism>
<feature type="region of interest" description="Disordered" evidence="1">
    <location>
        <begin position="201"/>
        <end position="220"/>
    </location>
</feature>
<comment type="caution">
    <text evidence="2">The sequence shown here is derived from an EMBL/GenBank/DDBJ whole genome shotgun (WGS) entry which is preliminary data.</text>
</comment>
<dbReference type="EMBL" id="JAMSHJ010000003">
    <property type="protein sequence ID" value="KAI5426850.1"/>
    <property type="molecule type" value="Genomic_DNA"/>
</dbReference>
<dbReference type="GO" id="GO:0003676">
    <property type="term" value="F:nucleic acid binding"/>
    <property type="evidence" value="ECO:0007669"/>
    <property type="project" value="InterPro"/>
</dbReference>
<name>A0A9D4XX72_PEA</name>
<feature type="compositionally biased region" description="Basic and acidic residues" evidence="1">
    <location>
        <begin position="210"/>
        <end position="220"/>
    </location>
</feature>
<proteinExistence type="predicted"/>
<dbReference type="InterPro" id="IPR036875">
    <property type="entry name" value="Znf_CCHC_sf"/>
</dbReference>
<evidence type="ECO:0000313" key="2">
    <source>
        <dbReference type="EMBL" id="KAI5426850.1"/>
    </source>
</evidence>
<dbReference type="SUPFAM" id="SSF57756">
    <property type="entry name" value="Retrovirus zinc finger-like domains"/>
    <property type="match status" value="1"/>
</dbReference>
<protein>
    <submittedName>
        <fullName evidence="2">Uncharacterized protein</fullName>
    </submittedName>
</protein>
<evidence type="ECO:0000313" key="3">
    <source>
        <dbReference type="Proteomes" id="UP001058974"/>
    </source>
</evidence>
<dbReference type="GO" id="GO:0008270">
    <property type="term" value="F:zinc ion binding"/>
    <property type="evidence" value="ECO:0007669"/>
    <property type="project" value="InterPro"/>
</dbReference>
<sequence>MRSPLPSSSLVPTRFQSRPLLDHPRYLRQPLHWEDTRFRVHSHTPIQPSVIILPYLEQEDGPVLVASSSIPLQQDPSPPRVSQGAFQALPYFGSMQQFHQAFGQKEQEILWRSGFRGSGSTEKKDDHKGCFNYKKPGHFIVECLKLQKDKPNKGSIQKDKFKNKFKKSLMEIWDELDNEEDSQKDEEQANLALMTLTSYKAKPDSNAGSESKEEDKEFSKLSRSDLITFMKDIMGRCQEKSNHMKILKKTI</sequence>
<gene>
    <name evidence="2" type="ORF">KIW84_032327</name>
</gene>
<dbReference type="Gramene" id="Psat03G0232700-T1">
    <property type="protein sequence ID" value="KAI5426850.1"/>
    <property type="gene ID" value="KIW84_032327"/>
</dbReference>
<dbReference type="Proteomes" id="UP001058974">
    <property type="component" value="Chromosome 3"/>
</dbReference>
<keyword evidence="3" id="KW-1185">Reference proteome</keyword>